<dbReference type="PANTHER" id="PTHR43756:SF5">
    <property type="entry name" value="CHOLINE MONOOXYGENASE, CHLOROPLASTIC"/>
    <property type="match status" value="1"/>
</dbReference>
<protein>
    <recommendedName>
        <fullName evidence="7">Rieske domain-containing protein</fullName>
    </recommendedName>
</protein>
<accession>A0A1Y1QY41</accession>
<evidence type="ECO:0000256" key="5">
    <source>
        <dbReference type="ARBA" id="ARBA00023004"/>
    </source>
</evidence>
<dbReference type="GO" id="GO:0051537">
    <property type="term" value="F:2 iron, 2 sulfur cluster binding"/>
    <property type="evidence" value="ECO:0007669"/>
    <property type="project" value="UniProtKB-KW"/>
</dbReference>
<dbReference type="PRINTS" id="PR00090">
    <property type="entry name" value="RNGDIOXGNASE"/>
</dbReference>
<dbReference type="EMBL" id="MTEJ01000005">
    <property type="protein sequence ID" value="OQX16374.1"/>
    <property type="molecule type" value="Genomic_DNA"/>
</dbReference>
<dbReference type="SUPFAM" id="SSF55961">
    <property type="entry name" value="Bet v1-like"/>
    <property type="match status" value="1"/>
</dbReference>
<evidence type="ECO:0000259" key="7">
    <source>
        <dbReference type="PROSITE" id="PS51296"/>
    </source>
</evidence>
<keyword evidence="3" id="KW-0479">Metal-binding</keyword>
<keyword evidence="6" id="KW-0411">Iron-sulfur</keyword>
<dbReference type="InterPro" id="IPR017941">
    <property type="entry name" value="Rieske_2Fe-2S"/>
</dbReference>
<evidence type="ECO:0000256" key="4">
    <source>
        <dbReference type="ARBA" id="ARBA00023002"/>
    </source>
</evidence>
<gene>
    <name evidence="8" type="ORF">BWK73_04035</name>
</gene>
<dbReference type="InterPro" id="IPR001663">
    <property type="entry name" value="Rng_hydr_dOase-A"/>
</dbReference>
<dbReference type="GO" id="GO:0005506">
    <property type="term" value="F:iron ion binding"/>
    <property type="evidence" value="ECO:0007669"/>
    <property type="project" value="InterPro"/>
</dbReference>
<dbReference type="Gene3D" id="3.90.380.10">
    <property type="entry name" value="Naphthalene 1,2-dioxygenase Alpha Subunit, Chain A, domain 1"/>
    <property type="match status" value="1"/>
</dbReference>
<evidence type="ECO:0000256" key="3">
    <source>
        <dbReference type="ARBA" id="ARBA00022723"/>
    </source>
</evidence>
<dbReference type="InterPro" id="IPR015879">
    <property type="entry name" value="Ring_hydroxy_dOase_asu_C_dom"/>
</dbReference>
<dbReference type="SUPFAM" id="SSF50022">
    <property type="entry name" value="ISP domain"/>
    <property type="match status" value="1"/>
</dbReference>
<sequence length="402" mass="45207">MPDILDTLITPAQRASVRAAIAEARTLPRQAFTSEAVFALEVERIFSRQWVALCFAAQVPAPGCLLPLEFCGMPLLVVRDDAEQVRVFHNIVPYDGCLAVIEPITVQTDIVTPYHGWRYDLRGKLQAIPFWDGTAQGNLNALQGRSGDLVEIRCHTDMGLVFIDLSGEAAAVELALQPLHTMLNAHRTDALDISRDAHGEPLLHGEDLATNWKTHYENWAINVLHEGFTHEIYAESPQIPRVNADGEKTYVEYKDGGLMALSYRERDFAETYELDEAPFAHLGIDPEGLPEQSYIGSFFPNLHFAVFPYFIYIIIVHPVSAGQTLTLRAQLYEAASAADPEYLDERLGIMNDFQQAGEEDGRITEAVQKARRSPVCTQQFYSPFWDQMHYQFSKQVLDALEH</sequence>
<dbReference type="PANTHER" id="PTHR43756">
    <property type="entry name" value="CHOLINE MONOOXYGENASE, CHLOROPLASTIC"/>
    <property type="match status" value="1"/>
</dbReference>
<dbReference type="Proteomes" id="UP000192491">
    <property type="component" value="Unassembled WGS sequence"/>
</dbReference>
<organism evidence="8 9">
    <name type="scientific">Thiothrix lacustris</name>
    <dbReference type="NCBI Taxonomy" id="525917"/>
    <lineage>
        <taxon>Bacteria</taxon>
        <taxon>Pseudomonadati</taxon>
        <taxon>Pseudomonadota</taxon>
        <taxon>Gammaproteobacteria</taxon>
        <taxon>Thiotrichales</taxon>
        <taxon>Thiotrichaceae</taxon>
        <taxon>Thiothrix</taxon>
    </lineage>
</organism>
<keyword evidence="4" id="KW-0560">Oxidoreductase</keyword>
<name>A0A1Y1QY41_9GAMM</name>
<evidence type="ECO:0000313" key="9">
    <source>
        <dbReference type="Proteomes" id="UP000192491"/>
    </source>
</evidence>
<keyword evidence="5" id="KW-0408">Iron</keyword>
<evidence type="ECO:0000256" key="1">
    <source>
        <dbReference type="ARBA" id="ARBA00001962"/>
    </source>
</evidence>
<keyword evidence="2" id="KW-0001">2Fe-2S</keyword>
<dbReference type="GO" id="GO:0016491">
    <property type="term" value="F:oxidoreductase activity"/>
    <property type="evidence" value="ECO:0007669"/>
    <property type="project" value="UniProtKB-KW"/>
</dbReference>
<dbReference type="InterPro" id="IPR036922">
    <property type="entry name" value="Rieske_2Fe-2S_sf"/>
</dbReference>
<dbReference type="AlphaFoldDB" id="A0A1Y1QY41"/>
<reference evidence="8 9" key="1">
    <citation type="submission" date="2017-01" db="EMBL/GenBank/DDBJ databases">
        <title>Novel large sulfur bacteria in the metagenomes of groundwater-fed chemosynthetic microbial mats in the Lake Huron basin.</title>
        <authorList>
            <person name="Sharrar A.M."/>
            <person name="Flood B.E."/>
            <person name="Bailey J.V."/>
            <person name="Jones D.S."/>
            <person name="Biddanda B."/>
            <person name="Ruberg S.A."/>
            <person name="Marcus D.N."/>
            <person name="Dick G.J."/>
        </authorList>
    </citation>
    <scope>NUCLEOTIDE SEQUENCE [LARGE SCALE GENOMIC DNA]</scope>
    <source>
        <strain evidence="8">A8</strain>
    </source>
</reference>
<feature type="domain" description="Rieske" evidence="7">
    <location>
        <begin position="50"/>
        <end position="163"/>
    </location>
</feature>
<evidence type="ECO:0000256" key="6">
    <source>
        <dbReference type="ARBA" id="ARBA00023014"/>
    </source>
</evidence>
<comment type="cofactor">
    <cofactor evidence="1">
        <name>Fe cation</name>
        <dbReference type="ChEBI" id="CHEBI:24875"/>
    </cofactor>
</comment>
<dbReference type="PROSITE" id="PS51296">
    <property type="entry name" value="RIESKE"/>
    <property type="match status" value="1"/>
</dbReference>
<evidence type="ECO:0000256" key="2">
    <source>
        <dbReference type="ARBA" id="ARBA00022714"/>
    </source>
</evidence>
<dbReference type="CDD" id="cd00680">
    <property type="entry name" value="RHO_alpha_C"/>
    <property type="match status" value="1"/>
</dbReference>
<comment type="caution">
    <text evidence="8">The sequence shown here is derived from an EMBL/GenBank/DDBJ whole genome shotgun (WGS) entry which is preliminary data.</text>
</comment>
<dbReference type="Pfam" id="PF00848">
    <property type="entry name" value="Ring_hydroxyl_A"/>
    <property type="match status" value="1"/>
</dbReference>
<evidence type="ECO:0000313" key="8">
    <source>
        <dbReference type="EMBL" id="OQX16374.1"/>
    </source>
</evidence>
<dbReference type="Gene3D" id="2.102.10.10">
    <property type="entry name" value="Rieske [2Fe-2S] iron-sulphur domain"/>
    <property type="match status" value="1"/>
</dbReference>
<dbReference type="Pfam" id="PF00355">
    <property type="entry name" value="Rieske"/>
    <property type="match status" value="1"/>
</dbReference>
<proteinExistence type="predicted"/>